<protein>
    <submittedName>
        <fullName evidence="2">Glycosyl transferase family 2</fullName>
    </submittedName>
</protein>
<dbReference type="CDD" id="cd04196">
    <property type="entry name" value="GT_2_like_d"/>
    <property type="match status" value="1"/>
</dbReference>
<gene>
    <name evidence="2" type="ORF">SAMN05216273_10530</name>
</gene>
<comment type="caution">
    <text evidence="2">The sequence shown here is derived from an EMBL/GenBank/DDBJ whole genome shotgun (WGS) entry which is preliminary data.</text>
</comment>
<dbReference type="SUPFAM" id="SSF53448">
    <property type="entry name" value="Nucleotide-diphospho-sugar transferases"/>
    <property type="match status" value="1"/>
</dbReference>
<dbReference type="RefSeq" id="WP_089742717.1">
    <property type="nucleotide sequence ID" value="NZ_FNHD01000005.1"/>
</dbReference>
<reference evidence="2 3" key="1">
    <citation type="submission" date="2016-10" db="EMBL/GenBank/DDBJ databases">
        <authorList>
            <person name="Varghese N."/>
            <person name="Submissions S."/>
        </authorList>
    </citation>
    <scope>NUCLEOTIDE SEQUENCE [LARGE SCALE GENOMIC DNA]</scope>
    <source>
        <strain evidence="2 3">CGMCC 1.10941</strain>
    </source>
</reference>
<accession>A0ABY0QSB8</accession>
<dbReference type="PANTHER" id="PTHR22916">
    <property type="entry name" value="GLYCOSYLTRANSFERASE"/>
    <property type="match status" value="1"/>
</dbReference>
<dbReference type="Gene3D" id="3.90.550.10">
    <property type="entry name" value="Spore Coat Polysaccharide Biosynthesis Protein SpsA, Chain A"/>
    <property type="match status" value="1"/>
</dbReference>
<dbReference type="PANTHER" id="PTHR22916:SF3">
    <property type="entry name" value="UDP-GLCNAC:BETAGAL BETA-1,3-N-ACETYLGLUCOSAMINYLTRANSFERASE-LIKE PROTEIN 1"/>
    <property type="match status" value="1"/>
</dbReference>
<keyword evidence="3" id="KW-1185">Reference proteome</keyword>
<evidence type="ECO:0000313" key="2">
    <source>
        <dbReference type="EMBL" id="SDL71254.1"/>
    </source>
</evidence>
<dbReference type="Pfam" id="PF00535">
    <property type="entry name" value="Glycos_transf_2"/>
    <property type="match status" value="1"/>
</dbReference>
<dbReference type="Proteomes" id="UP000199242">
    <property type="component" value="Unassembled WGS sequence"/>
</dbReference>
<dbReference type="InterPro" id="IPR029044">
    <property type="entry name" value="Nucleotide-diphossugar_trans"/>
</dbReference>
<dbReference type="GO" id="GO:0016740">
    <property type="term" value="F:transferase activity"/>
    <property type="evidence" value="ECO:0007669"/>
    <property type="project" value="UniProtKB-KW"/>
</dbReference>
<proteinExistence type="predicted"/>
<keyword evidence="2" id="KW-0808">Transferase</keyword>
<organism evidence="2 3">
    <name type="scientific">Chryseobacterium taihuense</name>
    <dbReference type="NCBI Taxonomy" id="1141221"/>
    <lineage>
        <taxon>Bacteria</taxon>
        <taxon>Pseudomonadati</taxon>
        <taxon>Bacteroidota</taxon>
        <taxon>Flavobacteriia</taxon>
        <taxon>Flavobacteriales</taxon>
        <taxon>Weeksellaceae</taxon>
        <taxon>Chryseobacterium group</taxon>
        <taxon>Chryseobacterium</taxon>
    </lineage>
</organism>
<name>A0ABY0QSB8_9FLAO</name>
<evidence type="ECO:0000259" key="1">
    <source>
        <dbReference type="Pfam" id="PF00535"/>
    </source>
</evidence>
<dbReference type="InterPro" id="IPR001173">
    <property type="entry name" value="Glyco_trans_2-like"/>
</dbReference>
<sequence>MKVSVCMATYNGEKFIQEQLQSILIQLNSIDEVIISDDGSTDNTINIINSFNDKRIILVFNKSQKKGYTPNFENALKYSSGDIIFLSDQDDVWLPDKYDFVIACLKNSDLVVTNSMVTDENLNVTNQSFFSIYNSGPGILKNIFCSTYYGCCMAFNRKILNYAMPFPQYKDTGIDLWIGLVAEVMGKVQFIDQPLLLWRRSDSATTNLGSIFTRSNRPLHLKLYKRWMGLYNLSKVAIKYKIQCKW</sequence>
<evidence type="ECO:0000313" key="3">
    <source>
        <dbReference type="Proteomes" id="UP000199242"/>
    </source>
</evidence>
<feature type="domain" description="Glycosyltransferase 2-like" evidence="1">
    <location>
        <begin position="4"/>
        <end position="160"/>
    </location>
</feature>
<dbReference type="EMBL" id="FNHD01000005">
    <property type="protein sequence ID" value="SDL71254.1"/>
    <property type="molecule type" value="Genomic_DNA"/>
</dbReference>